<keyword evidence="2" id="KW-1185">Reference proteome</keyword>
<dbReference type="EMBL" id="QPFP01000032">
    <property type="protein sequence ID" value="TEB28504.1"/>
    <property type="molecule type" value="Genomic_DNA"/>
</dbReference>
<comment type="caution">
    <text evidence="1">The sequence shown here is derived from an EMBL/GenBank/DDBJ whole genome shotgun (WGS) entry which is preliminary data.</text>
</comment>
<proteinExistence type="predicted"/>
<sequence>MQDDQFVKQLTAIFCDGLFSYTDEATATSIIEKSLQLCGGSRDTLSELAQTKFFAKHSPFFLTIANRKADGGLNPLISRKAVPPLLTELFEICGELKEETQEEIMQALYIDSESDLFEALKTHLPLFHRQSPHSFFDDDEGKPSLRAMTHGPDSFSISISIPRFYDRMLIDKEVSFQFLAIGSLWSLLALPVEEEGFQGDILAWNFELRETNSKHTYTGPPIQRSINVAIRPAYG</sequence>
<gene>
    <name evidence="1" type="ORF">FA13DRAFT_794908</name>
</gene>
<evidence type="ECO:0000313" key="2">
    <source>
        <dbReference type="Proteomes" id="UP000298030"/>
    </source>
</evidence>
<evidence type="ECO:0000313" key="1">
    <source>
        <dbReference type="EMBL" id="TEB28504.1"/>
    </source>
</evidence>
<reference evidence="1 2" key="1">
    <citation type="journal article" date="2019" name="Nat. Ecol. Evol.">
        <title>Megaphylogeny resolves global patterns of mushroom evolution.</title>
        <authorList>
            <person name="Varga T."/>
            <person name="Krizsan K."/>
            <person name="Foldi C."/>
            <person name="Dima B."/>
            <person name="Sanchez-Garcia M."/>
            <person name="Sanchez-Ramirez S."/>
            <person name="Szollosi G.J."/>
            <person name="Szarkandi J.G."/>
            <person name="Papp V."/>
            <person name="Albert L."/>
            <person name="Andreopoulos W."/>
            <person name="Angelini C."/>
            <person name="Antonin V."/>
            <person name="Barry K.W."/>
            <person name="Bougher N.L."/>
            <person name="Buchanan P."/>
            <person name="Buyck B."/>
            <person name="Bense V."/>
            <person name="Catcheside P."/>
            <person name="Chovatia M."/>
            <person name="Cooper J."/>
            <person name="Damon W."/>
            <person name="Desjardin D."/>
            <person name="Finy P."/>
            <person name="Geml J."/>
            <person name="Haridas S."/>
            <person name="Hughes K."/>
            <person name="Justo A."/>
            <person name="Karasinski D."/>
            <person name="Kautmanova I."/>
            <person name="Kiss B."/>
            <person name="Kocsube S."/>
            <person name="Kotiranta H."/>
            <person name="LaButti K.M."/>
            <person name="Lechner B.E."/>
            <person name="Liimatainen K."/>
            <person name="Lipzen A."/>
            <person name="Lukacs Z."/>
            <person name="Mihaltcheva S."/>
            <person name="Morgado L.N."/>
            <person name="Niskanen T."/>
            <person name="Noordeloos M.E."/>
            <person name="Ohm R.A."/>
            <person name="Ortiz-Santana B."/>
            <person name="Ovrebo C."/>
            <person name="Racz N."/>
            <person name="Riley R."/>
            <person name="Savchenko A."/>
            <person name="Shiryaev A."/>
            <person name="Soop K."/>
            <person name="Spirin V."/>
            <person name="Szebenyi C."/>
            <person name="Tomsovsky M."/>
            <person name="Tulloss R.E."/>
            <person name="Uehling J."/>
            <person name="Grigoriev I.V."/>
            <person name="Vagvolgyi C."/>
            <person name="Papp T."/>
            <person name="Martin F.M."/>
            <person name="Miettinen O."/>
            <person name="Hibbett D.S."/>
            <person name="Nagy L.G."/>
        </authorList>
    </citation>
    <scope>NUCLEOTIDE SEQUENCE [LARGE SCALE GENOMIC DNA]</scope>
    <source>
        <strain evidence="1 2">FP101781</strain>
    </source>
</reference>
<dbReference type="OrthoDB" id="2889147at2759"/>
<organism evidence="1 2">
    <name type="scientific">Coprinellus micaceus</name>
    <name type="common">Glistening ink-cap mushroom</name>
    <name type="synonym">Coprinus micaceus</name>
    <dbReference type="NCBI Taxonomy" id="71717"/>
    <lineage>
        <taxon>Eukaryota</taxon>
        <taxon>Fungi</taxon>
        <taxon>Dikarya</taxon>
        <taxon>Basidiomycota</taxon>
        <taxon>Agaricomycotina</taxon>
        <taxon>Agaricomycetes</taxon>
        <taxon>Agaricomycetidae</taxon>
        <taxon>Agaricales</taxon>
        <taxon>Agaricineae</taxon>
        <taxon>Psathyrellaceae</taxon>
        <taxon>Coprinellus</taxon>
    </lineage>
</organism>
<dbReference type="AlphaFoldDB" id="A0A4Y7T3F9"/>
<accession>A0A4Y7T3F9</accession>
<protein>
    <submittedName>
        <fullName evidence="1">Uncharacterized protein</fullName>
    </submittedName>
</protein>
<dbReference type="Proteomes" id="UP000298030">
    <property type="component" value="Unassembled WGS sequence"/>
</dbReference>
<name>A0A4Y7T3F9_COPMI</name>